<proteinExistence type="predicted"/>
<reference evidence="3 4" key="1">
    <citation type="submission" date="2020-07" db="EMBL/GenBank/DDBJ databases">
        <title>Genomic Encyclopedia of Type Strains, Phase IV (KMG-V): Genome sequencing to study the core and pangenomes of soil and plant-associated prokaryotes.</title>
        <authorList>
            <person name="Whitman W."/>
        </authorList>
    </citation>
    <scope>NUCLEOTIDE SEQUENCE [LARGE SCALE GENOMIC DNA]</scope>
    <source>
        <strain evidence="3 4">RH2WT43</strain>
    </source>
</reference>
<organism evidence="3 4">
    <name type="scientific">Dokdonella fugitiva</name>
    <dbReference type="NCBI Taxonomy" id="328517"/>
    <lineage>
        <taxon>Bacteria</taxon>
        <taxon>Pseudomonadati</taxon>
        <taxon>Pseudomonadota</taxon>
        <taxon>Gammaproteobacteria</taxon>
        <taxon>Lysobacterales</taxon>
        <taxon>Rhodanobacteraceae</taxon>
        <taxon>Dokdonella</taxon>
    </lineage>
</organism>
<sequence length="234" mass="24910">MMKLGLALLASAVVPLQAAERTSAVVDVVWDVGLDVDGHVTALSTKDTTVPKLHAHLEKAIRGWRFTPGTLNGKPAPTKTHLRSQIEVRLVNDSFEIRLLGASTGPDYANRPTVAYPDWMARNHKQGLVLVIAHYDESGAVTEAKPYDLHNRVDAGLVQAALSSAKHWAFAPELVGGHPVAGDVAIPVCFRLVGADPVDCEWKNPRTGAKGAGSDAVALNPAARLDSDVVGRVL</sequence>
<name>A0A839EZR9_9GAMM</name>
<dbReference type="InterPro" id="IPR037682">
    <property type="entry name" value="TonB_C"/>
</dbReference>
<dbReference type="PROSITE" id="PS52015">
    <property type="entry name" value="TONB_CTD"/>
    <property type="match status" value="1"/>
</dbReference>
<protein>
    <recommendedName>
        <fullName evidence="2">TonB C-terminal domain-containing protein</fullName>
    </recommendedName>
</protein>
<evidence type="ECO:0000313" key="4">
    <source>
        <dbReference type="Proteomes" id="UP000550401"/>
    </source>
</evidence>
<dbReference type="EMBL" id="JACGXL010000003">
    <property type="protein sequence ID" value="MBA8888163.1"/>
    <property type="molecule type" value="Genomic_DNA"/>
</dbReference>
<comment type="caution">
    <text evidence="3">The sequence shown here is derived from an EMBL/GenBank/DDBJ whole genome shotgun (WGS) entry which is preliminary data.</text>
</comment>
<dbReference type="Proteomes" id="UP000550401">
    <property type="component" value="Unassembled WGS sequence"/>
</dbReference>
<evidence type="ECO:0000259" key="2">
    <source>
        <dbReference type="PROSITE" id="PS52015"/>
    </source>
</evidence>
<feature type="domain" description="TonB C-terminal" evidence="2">
    <location>
        <begin position="101"/>
        <end position="199"/>
    </location>
</feature>
<dbReference type="Gene3D" id="3.30.1150.10">
    <property type="match status" value="2"/>
</dbReference>
<evidence type="ECO:0000256" key="1">
    <source>
        <dbReference type="SAM" id="SignalP"/>
    </source>
</evidence>
<dbReference type="AlphaFoldDB" id="A0A839EZR9"/>
<feature type="chain" id="PRO_5032854116" description="TonB C-terminal domain-containing protein" evidence="1">
    <location>
        <begin position="19"/>
        <end position="234"/>
    </location>
</feature>
<dbReference type="RefSeq" id="WP_182531221.1">
    <property type="nucleotide sequence ID" value="NZ_JACGXL010000003.1"/>
</dbReference>
<feature type="signal peptide" evidence="1">
    <location>
        <begin position="1"/>
        <end position="18"/>
    </location>
</feature>
<accession>A0A839EZR9</accession>
<gene>
    <name evidence="3" type="ORF">FHW12_002387</name>
</gene>
<dbReference type="SUPFAM" id="SSF74653">
    <property type="entry name" value="TolA/TonB C-terminal domain"/>
    <property type="match status" value="1"/>
</dbReference>
<dbReference type="Pfam" id="PF03544">
    <property type="entry name" value="TonB_C"/>
    <property type="match status" value="1"/>
</dbReference>
<keyword evidence="4" id="KW-1185">Reference proteome</keyword>
<keyword evidence="1" id="KW-0732">Signal</keyword>
<evidence type="ECO:0000313" key="3">
    <source>
        <dbReference type="EMBL" id="MBA8888163.1"/>
    </source>
</evidence>
<dbReference type="GO" id="GO:0055085">
    <property type="term" value="P:transmembrane transport"/>
    <property type="evidence" value="ECO:0007669"/>
    <property type="project" value="InterPro"/>
</dbReference>